<dbReference type="EMBL" id="SRPS01000076">
    <property type="protein sequence ID" value="KAG5970505.1"/>
    <property type="molecule type" value="Genomic_DNA"/>
</dbReference>
<proteinExistence type="predicted"/>
<feature type="compositionally biased region" description="Basic and acidic residues" evidence="1">
    <location>
        <begin position="36"/>
        <end position="50"/>
    </location>
</feature>
<gene>
    <name evidence="2" type="ORF">E4U56_007630</name>
</gene>
<name>A0A9P7MUB7_9HYPO</name>
<feature type="region of interest" description="Disordered" evidence="1">
    <location>
        <begin position="34"/>
        <end position="87"/>
    </location>
</feature>
<accession>A0A9P7MUB7</accession>
<reference evidence="2" key="1">
    <citation type="journal article" date="2020" name="bioRxiv">
        <title>Whole genome comparisons of ergot fungi reveals the divergence and evolution of species within the genus Claviceps are the result of varying mechanisms driving genome evolution and host range expansion.</title>
        <authorList>
            <person name="Wyka S.A."/>
            <person name="Mondo S.J."/>
            <person name="Liu M."/>
            <person name="Dettman J."/>
            <person name="Nalam V."/>
            <person name="Broders K.D."/>
        </authorList>
    </citation>
    <scope>NUCLEOTIDE SEQUENCE</scope>
    <source>
        <strain evidence="2">CCC 1102</strain>
    </source>
</reference>
<feature type="compositionally biased region" description="Basic and acidic residues" evidence="1">
    <location>
        <begin position="71"/>
        <end position="81"/>
    </location>
</feature>
<organism evidence="2 3">
    <name type="scientific">Claviceps arundinis</name>
    <dbReference type="NCBI Taxonomy" id="1623583"/>
    <lineage>
        <taxon>Eukaryota</taxon>
        <taxon>Fungi</taxon>
        <taxon>Dikarya</taxon>
        <taxon>Ascomycota</taxon>
        <taxon>Pezizomycotina</taxon>
        <taxon>Sordariomycetes</taxon>
        <taxon>Hypocreomycetidae</taxon>
        <taxon>Hypocreales</taxon>
        <taxon>Clavicipitaceae</taxon>
        <taxon>Claviceps</taxon>
    </lineage>
</organism>
<comment type="caution">
    <text evidence="2">The sequence shown here is derived from an EMBL/GenBank/DDBJ whole genome shotgun (WGS) entry which is preliminary data.</text>
</comment>
<evidence type="ECO:0000256" key="1">
    <source>
        <dbReference type="SAM" id="MobiDB-lite"/>
    </source>
</evidence>
<evidence type="ECO:0000313" key="3">
    <source>
        <dbReference type="Proteomes" id="UP000784919"/>
    </source>
</evidence>
<protein>
    <submittedName>
        <fullName evidence="2">Uncharacterized protein</fullName>
    </submittedName>
</protein>
<evidence type="ECO:0000313" key="2">
    <source>
        <dbReference type="EMBL" id="KAG5970505.1"/>
    </source>
</evidence>
<dbReference type="AlphaFoldDB" id="A0A9P7MUB7"/>
<sequence>MAFPRYDQLPVLQFRVIGDLGFLGSGRARTTYKSVLRPESDHKDGAETKAARRAAPFSSSAPKRASVRRSALRETWNKKQDQGTAAA</sequence>
<dbReference type="Proteomes" id="UP000784919">
    <property type="component" value="Unassembled WGS sequence"/>
</dbReference>
<feature type="compositionally biased region" description="Low complexity" evidence="1">
    <location>
        <begin position="53"/>
        <end position="64"/>
    </location>
</feature>